<keyword evidence="5" id="KW-1185">Reference proteome</keyword>
<dbReference type="AlphaFoldDB" id="A0A0A1TH52"/>
<dbReference type="Gene3D" id="4.10.240.10">
    <property type="entry name" value="Zn(2)-C6 fungal-type DNA-binding domain"/>
    <property type="match status" value="1"/>
</dbReference>
<dbReference type="Pfam" id="PF00172">
    <property type="entry name" value="Zn_clus"/>
    <property type="match status" value="1"/>
</dbReference>
<protein>
    <recommendedName>
        <fullName evidence="3">Zn(2)-C6 fungal-type domain-containing protein</fullName>
    </recommendedName>
</protein>
<keyword evidence="1" id="KW-0539">Nucleus</keyword>
<sequence length="622" mass="68276">MADASSSNPAPRRRSRAGCHTCKTRKVKCQGTNGPRSSCSNCQRLGFQCRWLAPVPGEEYVPPPKRRRAVGQRSRTEEPGKIGSPKESSITRDGDTGLSAEIPPRPATDSAAQQSRVSQNPVDAIGDVDGLAFDVDFGLLYNSLDLHLVGEGLEFVPLPAIDTSSLLYDTDSPTAHFSSWPSLTLTPTLNLSETVTEDATITAASESSSGGDVTEAIGSTSIGANNRHLIQHYLDVMTGYAKVDDNSKYSNNLFISAFTQSLHFPPLFHAILAFSASHLALDDPLYLAQAASLSRLAEESFDKFRQAENVEIDGLLSALFVRAKTVHMLASGVDSFLKLITAAVEIVSTKRDNEAGAAEKDTISPLTKRILVRLAILDGRASLHRLGGGQLVNLLRTMPTFSSLFARHSPPIVVTEDYALLNLLRAGILRMRVADLDVRLYEQLTSEVITQAPVRTDEITALYKDIQQEIDRWNVAMQSKLDTSETESALIEHRVLSPTAYGYYIVLSALHSALLYLYLVYPLSSFDFNHSISKVMNCQLKITHDPSRTESPSSMLPSSLFIAGLTTSDPVHIHWILELFRHAEKWGVYVKKGRELLEAMLRLPTGTDICDTMDKVTGRFII</sequence>
<organism evidence="4 5">
    <name type="scientific">[Torrubiella] hemipterigena</name>
    <dbReference type="NCBI Taxonomy" id="1531966"/>
    <lineage>
        <taxon>Eukaryota</taxon>
        <taxon>Fungi</taxon>
        <taxon>Dikarya</taxon>
        <taxon>Ascomycota</taxon>
        <taxon>Pezizomycotina</taxon>
        <taxon>Sordariomycetes</taxon>
        <taxon>Hypocreomycetidae</taxon>
        <taxon>Hypocreales</taxon>
        <taxon>Clavicipitaceae</taxon>
        <taxon>Clavicipitaceae incertae sedis</taxon>
        <taxon>'Torrubiella' clade</taxon>
    </lineage>
</organism>
<evidence type="ECO:0000256" key="2">
    <source>
        <dbReference type="SAM" id="MobiDB-lite"/>
    </source>
</evidence>
<name>A0A0A1TH52_9HYPO</name>
<dbReference type="EMBL" id="CDHN01000002">
    <property type="protein sequence ID" value="CEJ89648.1"/>
    <property type="molecule type" value="Genomic_DNA"/>
</dbReference>
<dbReference type="HOGENOM" id="CLU_030207_0_0_1"/>
<proteinExistence type="predicted"/>
<evidence type="ECO:0000259" key="3">
    <source>
        <dbReference type="PROSITE" id="PS50048"/>
    </source>
</evidence>
<dbReference type="InterPro" id="IPR036864">
    <property type="entry name" value="Zn2-C6_fun-type_DNA-bd_sf"/>
</dbReference>
<dbReference type="Proteomes" id="UP000039046">
    <property type="component" value="Unassembled WGS sequence"/>
</dbReference>
<accession>A0A0A1TH52</accession>
<feature type="compositionally biased region" description="Low complexity" evidence="2">
    <location>
        <begin position="1"/>
        <end position="10"/>
    </location>
</feature>
<dbReference type="PANTHER" id="PTHR37534:SF7">
    <property type="entry name" value="TRANSCRIPTIONAL ACTIVATOR PROTEIN UGA3"/>
    <property type="match status" value="1"/>
</dbReference>
<feature type="compositionally biased region" description="Basic residues" evidence="2">
    <location>
        <begin position="11"/>
        <end position="28"/>
    </location>
</feature>
<evidence type="ECO:0000256" key="1">
    <source>
        <dbReference type="ARBA" id="ARBA00023242"/>
    </source>
</evidence>
<dbReference type="GO" id="GO:0000976">
    <property type="term" value="F:transcription cis-regulatory region binding"/>
    <property type="evidence" value="ECO:0007669"/>
    <property type="project" value="TreeGrafter"/>
</dbReference>
<evidence type="ECO:0000313" key="5">
    <source>
        <dbReference type="Proteomes" id="UP000039046"/>
    </source>
</evidence>
<gene>
    <name evidence="4" type="ORF">VHEMI05479</name>
</gene>
<dbReference type="GO" id="GO:0005634">
    <property type="term" value="C:nucleus"/>
    <property type="evidence" value="ECO:0007669"/>
    <property type="project" value="TreeGrafter"/>
</dbReference>
<feature type="region of interest" description="Disordered" evidence="2">
    <location>
        <begin position="1"/>
        <end position="37"/>
    </location>
</feature>
<dbReference type="SMART" id="SM00066">
    <property type="entry name" value="GAL4"/>
    <property type="match status" value="1"/>
</dbReference>
<dbReference type="InterPro" id="IPR001138">
    <property type="entry name" value="Zn2Cys6_DnaBD"/>
</dbReference>
<dbReference type="OrthoDB" id="648861at2759"/>
<feature type="region of interest" description="Disordered" evidence="2">
    <location>
        <begin position="56"/>
        <end position="121"/>
    </location>
</feature>
<feature type="compositionally biased region" description="Polar residues" evidence="2">
    <location>
        <begin position="110"/>
        <end position="121"/>
    </location>
</feature>
<dbReference type="GO" id="GO:0000981">
    <property type="term" value="F:DNA-binding transcription factor activity, RNA polymerase II-specific"/>
    <property type="evidence" value="ECO:0007669"/>
    <property type="project" value="InterPro"/>
</dbReference>
<dbReference type="GO" id="GO:0008270">
    <property type="term" value="F:zinc ion binding"/>
    <property type="evidence" value="ECO:0007669"/>
    <property type="project" value="InterPro"/>
</dbReference>
<dbReference type="GO" id="GO:0045944">
    <property type="term" value="P:positive regulation of transcription by RNA polymerase II"/>
    <property type="evidence" value="ECO:0007669"/>
    <property type="project" value="TreeGrafter"/>
</dbReference>
<reference evidence="4 5" key="1">
    <citation type="journal article" date="2015" name="Genome Announc.">
        <title>Draft Genome Sequence and Gene Annotation of the Entomopathogenic Fungus Verticillium hemipterigenum.</title>
        <authorList>
            <person name="Horn F."/>
            <person name="Habel A."/>
            <person name="Scharf D.H."/>
            <person name="Dworschak J."/>
            <person name="Brakhage A.A."/>
            <person name="Guthke R."/>
            <person name="Hertweck C."/>
            <person name="Linde J."/>
        </authorList>
    </citation>
    <scope>NUCLEOTIDE SEQUENCE [LARGE SCALE GENOMIC DNA]</scope>
</reference>
<evidence type="ECO:0000313" key="4">
    <source>
        <dbReference type="EMBL" id="CEJ89648.1"/>
    </source>
</evidence>
<feature type="domain" description="Zn(2)-C6 fungal-type" evidence="3">
    <location>
        <begin position="18"/>
        <end position="51"/>
    </location>
</feature>
<dbReference type="PROSITE" id="PS50048">
    <property type="entry name" value="ZN2_CY6_FUNGAL_2"/>
    <property type="match status" value="1"/>
</dbReference>
<dbReference type="PANTHER" id="PTHR37534">
    <property type="entry name" value="TRANSCRIPTIONAL ACTIVATOR PROTEIN UGA3"/>
    <property type="match status" value="1"/>
</dbReference>
<dbReference type="PROSITE" id="PS00463">
    <property type="entry name" value="ZN2_CY6_FUNGAL_1"/>
    <property type="match status" value="1"/>
</dbReference>
<dbReference type="SUPFAM" id="SSF57701">
    <property type="entry name" value="Zn2/Cys6 DNA-binding domain"/>
    <property type="match status" value="1"/>
</dbReference>